<dbReference type="WBParaSite" id="NBR_0002175101-mRNA-1">
    <property type="protein sequence ID" value="NBR_0002175101-mRNA-1"/>
    <property type="gene ID" value="NBR_0002175101"/>
</dbReference>
<dbReference type="EMBL" id="UYSL01026808">
    <property type="protein sequence ID" value="VDL86019.1"/>
    <property type="molecule type" value="Genomic_DNA"/>
</dbReference>
<keyword evidence="3" id="KW-1185">Reference proteome</keyword>
<feature type="compositionally biased region" description="Pro residues" evidence="1">
    <location>
        <begin position="40"/>
        <end position="54"/>
    </location>
</feature>
<dbReference type="Proteomes" id="UP000271162">
    <property type="component" value="Unassembled WGS sequence"/>
</dbReference>
<accession>A0A0N4YWX9</accession>
<dbReference type="AlphaFoldDB" id="A0A0N4YWX9"/>
<reference evidence="2 3" key="2">
    <citation type="submission" date="2018-11" db="EMBL/GenBank/DDBJ databases">
        <authorList>
            <consortium name="Pathogen Informatics"/>
        </authorList>
    </citation>
    <scope>NUCLEOTIDE SEQUENCE [LARGE SCALE GENOMIC DNA]</scope>
</reference>
<evidence type="ECO:0000313" key="3">
    <source>
        <dbReference type="Proteomes" id="UP000271162"/>
    </source>
</evidence>
<evidence type="ECO:0000313" key="2">
    <source>
        <dbReference type="EMBL" id="VDL86019.1"/>
    </source>
</evidence>
<sequence length="111" mass="12051">MPYMPRGYVMPYTPPSGYSGYMGPPSGYSGYSGYTGYQVAPPPPPLPPPPPPPQFRKALARSAKTLDTASPTKKNGAEEDDNRCSNKKLKDIMVKMNTITELVDASIRLNA</sequence>
<evidence type="ECO:0000256" key="1">
    <source>
        <dbReference type="SAM" id="MobiDB-lite"/>
    </source>
</evidence>
<evidence type="ECO:0000313" key="4">
    <source>
        <dbReference type="WBParaSite" id="NBR_0002175101-mRNA-1"/>
    </source>
</evidence>
<feature type="region of interest" description="Disordered" evidence="1">
    <location>
        <begin position="32"/>
        <end position="88"/>
    </location>
</feature>
<reference evidence="4" key="1">
    <citation type="submission" date="2017-02" db="UniProtKB">
        <authorList>
            <consortium name="WormBaseParasite"/>
        </authorList>
    </citation>
    <scope>IDENTIFICATION</scope>
</reference>
<gene>
    <name evidence="2" type="ORF">NBR_LOCUS21752</name>
</gene>
<name>A0A0N4YWX9_NIPBR</name>
<protein>
    <submittedName>
        <fullName evidence="4">Protein lifeguard 1-like</fullName>
    </submittedName>
</protein>
<organism evidence="4">
    <name type="scientific">Nippostrongylus brasiliensis</name>
    <name type="common">Rat hookworm</name>
    <dbReference type="NCBI Taxonomy" id="27835"/>
    <lineage>
        <taxon>Eukaryota</taxon>
        <taxon>Metazoa</taxon>
        <taxon>Ecdysozoa</taxon>
        <taxon>Nematoda</taxon>
        <taxon>Chromadorea</taxon>
        <taxon>Rhabditida</taxon>
        <taxon>Rhabditina</taxon>
        <taxon>Rhabditomorpha</taxon>
        <taxon>Strongyloidea</taxon>
        <taxon>Heligmosomidae</taxon>
        <taxon>Nippostrongylus</taxon>
    </lineage>
</organism>
<proteinExistence type="predicted"/>